<evidence type="ECO:0000259" key="7">
    <source>
        <dbReference type="Pfam" id="PF08281"/>
    </source>
</evidence>
<gene>
    <name evidence="8" type="ORF">ER308_03490</name>
</gene>
<dbReference type="AlphaFoldDB" id="A0A411YC00"/>
<dbReference type="Pfam" id="PF04542">
    <property type="entry name" value="Sigma70_r2"/>
    <property type="match status" value="1"/>
</dbReference>
<keyword evidence="2" id="KW-0805">Transcription regulation</keyword>
<feature type="region of interest" description="Disordered" evidence="5">
    <location>
        <begin position="79"/>
        <end position="102"/>
    </location>
</feature>
<sequence>MHAMSDHSEALRRFERAFDEHYDAVFTYACRRSDRETAADVAAETFTVAWRRLDNVRAGEERPWLFSIAWRVLQQQRRARDREPPAEVHDRADDRAEAGDRVVERDDARRALAQLNERDRELLMLVAWEGLDLAEAAAALGFSRATTRVRLHRARRRLAQLMAPTGSPPGDAPGSVRFVQSGEQS</sequence>
<dbReference type="GO" id="GO:0003677">
    <property type="term" value="F:DNA binding"/>
    <property type="evidence" value="ECO:0007669"/>
    <property type="project" value="InterPro"/>
</dbReference>
<evidence type="ECO:0000256" key="5">
    <source>
        <dbReference type="SAM" id="MobiDB-lite"/>
    </source>
</evidence>
<dbReference type="Gene3D" id="1.10.10.10">
    <property type="entry name" value="Winged helix-like DNA-binding domain superfamily/Winged helix DNA-binding domain"/>
    <property type="match status" value="1"/>
</dbReference>
<proteinExistence type="inferred from homology"/>
<feature type="region of interest" description="Disordered" evidence="5">
    <location>
        <begin position="161"/>
        <end position="185"/>
    </location>
</feature>
<keyword evidence="9" id="KW-1185">Reference proteome</keyword>
<evidence type="ECO:0000256" key="4">
    <source>
        <dbReference type="ARBA" id="ARBA00023163"/>
    </source>
</evidence>
<dbReference type="InterPro" id="IPR013325">
    <property type="entry name" value="RNA_pol_sigma_r2"/>
</dbReference>
<dbReference type="NCBIfam" id="TIGR02937">
    <property type="entry name" value="sigma70-ECF"/>
    <property type="match status" value="1"/>
</dbReference>
<dbReference type="KEGG" id="erz:ER308_03490"/>
<comment type="similarity">
    <text evidence="1">Belongs to the sigma-70 factor family. ECF subfamily.</text>
</comment>
<dbReference type="Pfam" id="PF08281">
    <property type="entry name" value="Sigma70_r4_2"/>
    <property type="match status" value="1"/>
</dbReference>
<evidence type="ECO:0000259" key="6">
    <source>
        <dbReference type="Pfam" id="PF04542"/>
    </source>
</evidence>
<protein>
    <submittedName>
        <fullName evidence="8">Sigma-70 family RNA polymerase sigma factor</fullName>
    </submittedName>
</protein>
<evidence type="ECO:0000256" key="3">
    <source>
        <dbReference type="ARBA" id="ARBA00023082"/>
    </source>
</evidence>
<dbReference type="GO" id="GO:0016987">
    <property type="term" value="F:sigma factor activity"/>
    <property type="evidence" value="ECO:0007669"/>
    <property type="project" value="UniProtKB-KW"/>
</dbReference>
<dbReference type="EMBL" id="CP036402">
    <property type="protein sequence ID" value="QBI18708.1"/>
    <property type="molecule type" value="Genomic_DNA"/>
</dbReference>
<organism evidence="8 9">
    <name type="scientific">Egibacter rhizosphaerae</name>
    <dbReference type="NCBI Taxonomy" id="1670831"/>
    <lineage>
        <taxon>Bacteria</taxon>
        <taxon>Bacillati</taxon>
        <taxon>Actinomycetota</taxon>
        <taxon>Nitriliruptoria</taxon>
        <taxon>Egibacterales</taxon>
        <taxon>Egibacteraceae</taxon>
        <taxon>Egibacter</taxon>
    </lineage>
</organism>
<dbReference type="InterPro" id="IPR039425">
    <property type="entry name" value="RNA_pol_sigma-70-like"/>
</dbReference>
<dbReference type="InterPro" id="IPR014284">
    <property type="entry name" value="RNA_pol_sigma-70_dom"/>
</dbReference>
<dbReference type="PANTHER" id="PTHR43133">
    <property type="entry name" value="RNA POLYMERASE ECF-TYPE SIGMA FACTO"/>
    <property type="match status" value="1"/>
</dbReference>
<dbReference type="Proteomes" id="UP000291469">
    <property type="component" value="Chromosome"/>
</dbReference>
<dbReference type="GO" id="GO:0006352">
    <property type="term" value="P:DNA-templated transcription initiation"/>
    <property type="evidence" value="ECO:0007669"/>
    <property type="project" value="InterPro"/>
</dbReference>
<keyword evidence="4" id="KW-0804">Transcription</keyword>
<dbReference type="InterPro" id="IPR036388">
    <property type="entry name" value="WH-like_DNA-bd_sf"/>
</dbReference>
<dbReference type="SUPFAM" id="SSF88659">
    <property type="entry name" value="Sigma3 and sigma4 domains of RNA polymerase sigma factors"/>
    <property type="match status" value="1"/>
</dbReference>
<dbReference type="OrthoDB" id="4184921at2"/>
<feature type="domain" description="RNA polymerase sigma-70 region 2" evidence="6">
    <location>
        <begin position="18"/>
        <end position="82"/>
    </location>
</feature>
<evidence type="ECO:0000313" key="9">
    <source>
        <dbReference type="Proteomes" id="UP000291469"/>
    </source>
</evidence>
<dbReference type="Gene3D" id="1.10.1740.10">
    <property type="match status" value="1"/>
</dbReference>
<evidence type="ECO:0000256" key="2">
    <source>
        <dbReference type="ARBA" id="ARBA00023015"/>
    </source>
</evidence>
<dbReference type="InterPro" id="IPR013249">
    <property type="entry name" value="RNA_pol_sigma70_r4_t2"/>
</dbReference>
<dbReference type="PANTHER" id="PTHR43133:SF25">
    <property type="entry name" value="RNA POLYMERASE SIGMA FACTOR RFAY-RELATED"/>
    <property type="match status" value="1"/>
</dbReference>
<keyword evidence="3" id="KW-0731">Sigma factor</keyword>
<dbReference type="InterPro" id="IPR007627">
    <property type="entry name" value="RNA_pol_sigma70_r2"/>
</dbReference>
<dbReference type="SUPFAM" id="SSF88946">
    <property type="entry name" value="Sigma2 domain of RNA polymerase sigma factors"/>
    <property type="match status" value="1"/>
</dbReference>
<accession>A0A411YC00</accession>
<name>A0A411YC00_9ACTN</name>
<reference evidence="8 9" key="1">
    <citation type="submission" date="2019-01" db="EMBL/GenBank/DDBJ databases">
        <title>Egibacter rhizosphaerae EGI 80759T.</title>
        <authorList>
            <person name="Chen D.-D."/>
            <person name="Tian Y."/>
            <person name="Jiao J.-Y."/>
            <person name="Zhang X.-T."/>
            <person name="Zhang Y.-G."/>
            <person name="Zhang Y."/>
            <person name="Xiao M."/>
            <person name="Shu W.-S."/>
            <person name="Li W.-J."/>
        </authorList>
    </citation>
    <scope>NUCLEOTIDE SEQUENCE [LARGE SCALE GENOMIC DNA]</scope>
    <source>
        <strain evidence="8 9">EGI 80759</strain>
    </source>
</reference>
<evidence type="ECO:0000256" key="1">
    <source>
        <dbReference type="ARBA" id="ARBA00010641"/>
    </source>
</evidence>
<evidence type="ECO:0000313" key="8">
    <source>
        <dbReference type="EMBL" id="QBI18708.1"/>
    </source>
</evidence>
<dbReference type="InterPro" id="IPR013324">
    <property type="entry name" value="RNA_pol_sigma_r3/r4-like"/>
</dbReference>
<feature type="domain" description="RNA polymerase sigma factor 70 region 4 type 2" evidence="7">
    <location>
        <begin position="107"/>
        <end position="158"/>
    </location>
</feature>